<proteinExistence type="predicted"/>
<sequence>MKKIIPVLIVIVINSIYLTEVISQYTIQTVLQLIFVFCYLFILNTLVFYLINKYVISKNVGGRIGLVLVSLCVSIICVLVFNDSLIVKNYKPTSVEIVPSITKNPKSNGSEVWITGIYIDDRKVELKDVPMIRNKNVWTEKEGAIVNSGSQPDKIVFDLPKAQDIRIKFLKHAWSGNISINEGNHKETHDLYSPDSGDYSYTVKTNLVPTTNIQRWISCLFSLIFISSLSFLVLNVIQLKKINKSKSE</sequence>
<feature type="transmembrane region" description="Helical" evidence="1">
    <location>
        <begin position="213"/>
        <end position="237"/>
    </location>
</feature>
<gene>
    <name evidence="2" type="ORF">BBD41_16955</name>
</gene>
<dbReference type="AlphaFoldDB" id="A0A1B2E2D7"/>
<evidence type="ECO:0000313" key="2">
    <source>
        <dbReference type="EMBL" id="ANY74135.1"/>
    </source>
</evidence>
<dbReference type="EMBL" id="CP016809">
    <property type="protein sequence ID" value="ANY74135.1"/>
    <property type="molecule type" value="Genomic_DNA"/>
</dbReference>
<dbReference type="RefSeq" id="WP_099478313.1">
    <property type="nucleotide sequence ID" value="NZ_CP016809.1"/>
</dbReference>
<keyword evidence="1" id="KW-1133">Transmembrane helix</keyword>
<reference evidence="2" key="1">
    <citation type="submission" date="2016-08" db="EMBL/GenBank/DDBJ databases">
        <title>Complete Genome Seqeunce of Paenibacillus sp. nov. IHBB 9852 from high altitute lake of Indian trans-Himalayas.</title>
        <authorList>
            <person name="Kiran S."/>
            <person name="Swarnkar M.K."/>
            <person name="Rana A."/>
            <person name="Tewari R."/>
            <person name="Gulati A."/>
        </authorList>
    </citation>
    <scope>NUCLEOTIDE SEQUENCE [LARGE SCALE GENOMIC DNA]</scope>
    <source>
        <strain evidence="2">IHBB 9852</strain>
    </source>
</reference>
<accession>A0A1B2E2D7</accession>
<feature type="transmembrane region" description="Helical" evidence="1">
    <location>
        <begin position="7"/>
        <end position="27"/>
    </location>
</feature>
<evidence type="ECO:0000256" key="1">
    <source>
        <dbReference type="SAM" id="Phobius"/>
    </source>
</evidence>
<feature type="transmembrane region" description="Helical" evidence="1">
    <location>
        <begin position="64"/>
        <end position="81"/>
    </location>
</feature>
<keyword evidence="1" id="KW-0812">Transmembrane</keyword>
<feature type="transmembrane region" description="Helical" evidence="1">
    <location>
        <begin position="33"/>
        <end position="52"/>
    </location>
</feature>
<name>A0A1B2E2D7_9BACL</name>
<dbReference type="GeneID" id="48309948"/>
<dbReference type="KEGG" id="pib:BBD41_16955"/>
<protein>
    <submittedName>
        <fullName evidence="2">Uncharacterized protein</fullName>
    </submittedName>
</protein>
<keyword evidence="1" id="KW-0472">Membrane</keyword>
<organism evidence="2">
    <name type="scientific">Paenibacillus ihbetae</name>
    <dbReference type="NCBI Taxonomy" id="1870820"/>
    <lineage>
        <taxon>Bacteria</taxon>
        <taxon>Bacillati</taxon>
        <taxon>Bacillota</taxon>
        <taxon>Bacilli</taxon>
        <taxon>Bacillales</taxon>
        <taxon>Paenibacillaceae</taxon>
        <taxon>Paenibacillus</taxon>
    </lineage>
</organism>